<dbReference type="InterPro" id="IPR037185">
    <property type="entry name" value="EmrE-like"/>
</dbReference>
<feature type="transmembrane region" description="Helical" evidence="7">
    <location>
        <begin position="233"/>
        <end position="250"/>
    </location>
</feature>
<accession>A0A0D1LJL5</accession>
<protein>
    <submittedName>
        <fullName evidence="9">Membrane protein</fullName>
    </submittedName>
</protein>
<gene>
    <name evidence="9" type="ORF">TL10_14990</name>
</gene>
<evidence type="ECO:0000313" key="10">
    <source>
        <dbReference type="Proteomes" id="UP000032221"/>
    </source>
</evidence>
<feature type="transmembrane region" description="Helical" evidence="7">
    <location>
        <begin position="147"/>
        <end position="171"/>
    </location>
</feature>
<evidence type="ECO:0000259" key="8">
    <source>
        <dbReference type="Pfam" id="PF00892"/>
    </source>
</evidence>
<dbReference type="InterPro" id="IPR000620">
    <property type="entry name" value="EamA_dom"/>
</dbReference>
<keyword evidence="10" id="KW-1185">Reference proteome</keyword>
<dbReference type="PANTHER" id="PTHR32322:SF2">
    <property type="entry name" value="EAMA DOMAIN-CONTAINING PROTEIN"/>
    <property type="match status" value="1"/>
</dbReference>
<sequence>MATLVFRFGLAAAILTTWALAARVKWPTGTRLVHVVISGLLTQAVQFICLYLALMHGAPAVLGAVVISMNPVATALLAAVFLGERLTPMRVVALVLGALAVLAACAQRLLMVGGVDAVIVLLVVSLLALAAGGVYQQRFCRGVDFRATAALQNAASLLPVAVLAAVMPWTVTNLHTAVLAVGAVVLFNATLCMTLYVRAIDRYGAAAVAMLFAVIPAIAGVLSWLLLGQRPDLGVVVGLVLGALACWLNSRAVARTVRPATPAPATPPLQTAESNRSGPSDRRDQAAECPCP</sequence>
<organism evidence="9 10">
    <name type="scientific">Mycolicibacterium llatzerense</name>
    <dbReference type="NCBI Taxonomy" id="280871"/>
    <lineage>
        <taxon>Bacteria</taxon>
        <taxon>Bacillati</taxon>
        <taxon>Actinomycetota</taxon>
        <taxon>Actinomycetes</taxon>
        <taxon>Mycobacteriales</taxon>
        <taxon>Mycobacteriaceae</taxon>
        <taxon>Mycolicibacterium</taxon>
    </lineage>
</organism>
<evidence type="ECO:0000256" key="3">
    <source>
        <dbReference type="ARBA" id="ARBA00022692"/>
    </source>
</evidence>
<name>A0A0D1LJL5_9MYCO</name>
<proteinExistence type="inferred from homology"/>
<comment type="subcellular location">
    <subcellularLocation>
        <location evidence="1">Membrane</location>
        <topology evidence="1">Multi-pass membrane protein</topology>
    </subcellularLocation>
</comment>
<dbReference type="Proteomes" id="UP000032221">
    <property type="component" value="Unassembled WGS sequence"/>
</dbReference>
<evidence type="ECO:0000256" key="4">
    <source>
        <dbReference type="ARBA" id="ARBA00022989"/>
    </source>
</evidence>
<comment type="caution">
    <text evidence="9">The sequence shown here is derived from an EMBL/GenBank/DDBJ whole genome shotgun (WGS) entry which is preliminary data.</text>
</comment>
<feature type="domain" description="EamA" evidence="8">
    <location>
        <begin position="119"/>
        <end position="250"/>
    </location>
</feature>
<evidence type="ECO:0000256" key="1">
    <source>
        <dbReference type="ARBA" id="ARBA00004141"/>
    </source>
</evidence>
<dbReference type="AlphaFoldDB" id="A0A0D1LJL5"/>
<comment type="similarity">
    <text evidence="2">Belongs to the EamA transporter family.</text>
</comment>
<evidence type="ECO:0000256" key="2">
    <source>
        <dbReference type="ARBA" id="ARBA00007362"/>
    </source>
</evidence>
<feature type="transmembrane region" description="Helical" evidence="7">
    <location>
        <begin position="91"/>
        <end position="111"/>
    </location>
</feature>
<dbReference type="GO" id="GO:0016020">
    <property type="term" value="C:membrane"/>
    <property type="evidence" value="ECO:0007669"/>
    <property type="project" value="UniProtKB-SubCell"/>
</dbReference>
<evidence type="ECO:0000256" key="5">
    <source>
        <dbReference type="ARBA" id="ARBA00023136"/>
    </source>
</evidence>
<feature type="domain" description="EamA" evidence="8">
    <location>
        <begin position="3"/>
        <end position="102"/>
    </location>
</feature>
<dbReference type="STRING" id="280871.TL10_14990"/>
<evidence type="ECO:0000256" key="6">
    <source>
        <dbReference type="SAM" id="MobiDB-lite"/>
    </source>
</evidence>
<dbReference type="Pfam" id="PF00892">
    <property type="entry name" value="EamA"/>
    <property type="match status" value="2"/>
</dbReference>
<keyword evidence="5 7" id="KW-0472">Membrane</keyword>
<dbReference type="InterPro" id="IPR050638">
    <property type="entry name" value="AA-Vitamin_Transporters"/>
</dbReference>
<dbReference type="SUPFAM" id="SSF103481">
    <property type="entry name" value="Multidrug resistance efflux transporter EmrE"/>
    <property type="match status" value="2"/>
</dbReference>
<feature type="transmembrane region" description="Helical" evidence="7">
    <location>
        <begin position="60"/>
        <end position="82"/>
    </location>
</feature>
<feature type="transmembrane region" description="Helical" evidence="7">
    <location>
        <begin position="117"/>
        <end position="135"/>
    </location>
</feature>
<feature type="compositionally biased region" description="Polar residues" evidence="6">
    <location>
        <begin position="269"/>
        <end position="278"/>
    </location>
</feature>
<keyword evidence="4 7" id="KW-1133">Transmembrane helix</keyword>
<feature type="region of interest" description="Disordered" evidence="6">
    <location>
        <begin position="260"/>
        <end position="292"/>
    </location>
</feature>
<feature type="transmembrane region" description="Helical" evidence="7">
    <location>
        <begin position="177"/>
        <end position="197"/>
    </location>
</feature>
<dbReference type="EMBL" id="JXST01000019">
    <property type="protein sequence ID" value="KIU16226.1"/>
    <property type="molecule type" value="Genomic_DNA"/>
</dbReference>
<feature type="transmembrane region" description="Helical" evidence="7">
    <location>
        <begin position="31"/>
        <end position="54"/>
    </location>
</feature>
<dbReference type="Gene3D" id="1.10.3730.20">
    <property type="match status" value="1"/>
</dbReference>
<reference evidence="9 10" key="1">
    <citation type="submission" date="2015-01" db="EMBL/GenBank/DDBJ databases">
        <title>Genome sequence of Mycobacterium llatzerense and Mycobacterium immunogenum recovered from brain abscess.</title>
        <authorList>
            <person name="Greninger A.L."/>
            <person name="Langelier C."/>
            <person name="Cunningham G."/>
            <person name="Chiu C.Y."/>
            <person name="Miller S."/>
        </authorList>
    </citation>
    <scope>NUCLEOTIDE SEQUENCE [LARGE SCALE GENOMIC DNA]</scope>
    <source>
        <strain evidence="9 10">CLUC14</strain>
    </source>
</reference>
<feature type="transmembrane region" description="Helical" evidence="7">
    <location>
        <begin position="6"/>
        <end position="24"/>
    </location>
</feature>
<evidence type="ECO:0000256" key="7">
    <source>
        <dbReference type="SAM" id="Phobius"/>
    </source>
</evidence>
<evidence type="ECO:0000313" key="9">
    <source>
        <dbReference type="EMBL" id="KIU16226.1"/>
    </source>
</evidence>
<keyword evidence="3 7" id="KW-0812">Transmembrane</keyword>
<feature type="transmembrane region" description="Helical" evidence="7">
    <location>
        <begin position="204"/>
        <end position="227"/>
    </location>
</feature>
<dbReference type="PANTHER" id="PTHR32322">
    <property type="entry name" value="INNER MEMBRANE TRANSPORTER"/>
    <property type="match status" value="1"/>
</dbReference>